<dbReference type="GO" id="GO:0016787">
    <property type="term" value="F:hydrolase activity"/>
    <property type="evidence" value="ECO:0007669"/>
    <property type="project" value="UniProtKB-KW"/>
</dbReference>
<dbReference type="InterPro" id="IPR050659">
    <property type="entry name" value="Peptidase_M24B"/>
</dbReference>
<dbReference type="Gene3D" id="3.90.230.10">
    <property type="entry name" value="Creatinase/methionine aminopeptidase superfamily"/>
    <property type="match status" value="1"/>
</dbReference>
<keyword evidence="3" id="KW-0378">Hydrolase</keyword>
<evidence type="ECO:0000313" key="3">
    <source>
        <dbReference type="EMBL" id="OQA60967.1"/>
    </source>
</evidence>
<dbReference type="Pfam" id="PF01321">
    <property type="entry name" value="Creatinase_N"/>
    <property type="match status" value="1"/>
</dbReference>
<dbReference type="Proteomes" id="UP000485569">
    <property type="component" value="Unassembled WGS sequence"/>
</dbReference>
<evidence type="ECO:0000259" key="1">
    <source>
        <dbReference type="Pfam" id="PF00557"/>
    </source>
</evidence>
<dbReference type="EC" id="3.4.-.-" evidence="3"/>
<organism evidence="3">
    <name type="scientific">Candidatus Atribacter allofermentans</name>
    <dbReference type="NCBI Taxonomy" id="1852833"/>
    <lineage>
        <taxon>Bacteria</taxon>
        <taxon>Pseudomonadati</taxon>
        <taxon>Atribacterota</taxon>
        <taxon>Atribacteria</taxon>
        <taxon>Atribacterales</taxon>
        <taxon>Atribacteraceae</taxon>
        <taxon>Atribacter</taxon>
    </lineage>
</organism>
<gene>
    <name evidence="3" type="ORF">BWY41_00360</name>
</gene>
<dbReference type="InterPro" id="IPR000994">
    <property type="entry name" value="Pept_M24"/>
</dbReference>
<dbReference type="SUPFAM" id="SSF53092">
    <property type="entry name" value="Creatinase/prolidase N-terminal domain"/>
    <property type="match status" value="1"/>
</dbReference>
<feature type="domain" description="Creatinase N-terminal" evidence="2">
    <location>
        <begin position="14"/>
        <end position="164"/>
    </location>
</feature>
<reference evidence="3" key="1">
    <citation type="submission" date="2017-02" db="EMBL/GenBank/DDBJ databases">
        <title>Delving into the versatile metabolic prowess of the omnipresent phylum Bacteroidetes.</title>
        <authorList>
            <person name="Nobu M.K."/>
            <person name="Mei R."/>
            <person name="Narihiro T."/>
            <person name="Kuroda K."/>
            <person name="Liu W.-T."/>
        </authorList>
    </citation>
    <scope>NUCLEOTIDE SEQUENCE</scope>
    <source>
        <strain evidence="3">ADurb.Bin276</strain>
    </source>
</reference>
<dbReference type="InterPro" id="IPR000587">
    <property type="entry name" value="Creatinase_N"/>
</dbReference>
<accession>A0A1V5T2H5</accession>
<sequence>MTNLRISDQDFQRRVNRLQEEMKKENVDLWVGYSSESEASISLYLAGFQPFFDFAGVMVPREGEAVLITGGPESFEMAKEFSRIKKILIHGLFVETSAPEWVPDTEILDFSTIIPQIMGKIQPKKIAISQWNTFPYLIFQDLVKNLPNAEVVSGDEMLLRVRQIKSKEEIEVIAEAYRITEESVKRALEVVQTGVSERFLENEGRKVMLDLGAEGTSYPIWVCSGRNTSRSLCKSTDKLIQANELVQITFGARYQGYCGNMCRVFSIGEPDPKVKKMMLVALQSMEDALEMIRPGVLSSEVFKKYNNHLAKYGWEKFTLYGPAHGTGVSEVEGLWLSESNPFVIQPNMVFNIDIWLTDGEVGMRYEDGIVVTEKGIREFNPYRREIIIL</sequence>
<dbReference type="AlphaFoldDB" id="A0A1V5T2H5"/>
<protein>
    <submittedName>
        <fullName evidence="3">Putative peptidase</fullName>
        <ecNumber evidence="3">3.4.-.-</ecNumber>
    </submittedName>
</protein>
<dbReference type="Pfam" id="PF00557">
    <property type="entry name" value="Peptidase_M24"/>
    <property type="match status" value="1"/>
</dbReference>
<evidence type="ECO:0000259" key="2">
    <source>
        <dbReference type="Pfam" id="PF01321"/>
    </source>
</evidence>
<proteinExistence type="predicted"/>
<feature type="domain" description="Peptidase M24" evidence="1">
    <location>
        <begin position="173"/>
        <end position="373"/>
    </location>
</feature>
<comment type="caution">
    <text evidence="3">The sequence shown here is derived from an EMBL/GenBank/DDBJ whole genome shotgun (WGS) entry which is preliminary data.</text>
</comment>
<dbReference type="InterPro" id="IPR036005">
    <property type="entry name" value="Creatinase/aminopeptidase-like"/>
</dbReference>
<dbReference type="SUPFAM" id="SSF55920">
    <property type="entry name" value="Creatinase/aminopeptidase"/>
    <property type="match status" value="1"/>
</dbReference>
<name>A0A1V5T2H5_9BACT</name>
<dbReference type="PANTHER" id="PTHR46112">
    <property type="entry name" value="AMINOPEPTIDASE"/>
    <property type="match status" value="1"/>
</dbReference>
<dbReference type="Gene3D" id="3.40.350.10">
    <property type="entry name" value="Creatinase/prolidase N-terminal domain"/>
    <property type="match status" value="1"/>
</dbReference>
<dbReference type="EMBL" id="MWBQ01000025">
    <property type="protein sequence ID" value="OQA60967.1"/>
    <property type="molecule type" value="Genomic_DNA"/>
</dbReference>
<dbReference type="InterPro" id="IPR029149">
    <property type="entry name" value="Creatin/AminoP/Spt16_N"/>
</dbReference>
<dbReference type="PANTHER" id="PTHR46112:SF2">
    <property type="entry name" value="XAA-PRO AMINOPEPTIDASE P-RELATED"/>
    <property type="match status" value="1"/>
</dbReference>